<dbReference type="Proteomes" id="UP000826195">
    <property type="component" value="Unassembled WGS sequence"/>
</dbReference>
<comment type="caution">
    <text evidence="1">The sequence shown here is derived from an EMBL/GenBank/DDBJ whole genome shotgun (WGS) entry which is preliminary data.</text>
</comment>
<evidence type="ECO:0000313" key="2">
    <source>
        <dbReference type="Proteomes" id="UP000826195"/>
    </source>
</evidence>
<gene>
    <name evidence="1" type="ORF">KQX54_020922</name>
</gene>
<reference evidence="1 2" key="1">
    <citation type="journal article" date="2021" name="J. Hered.">
        <title>A chromosome-level genome assembly of the parasitoid wasp, Cotesia glomerata (Hymenoptera: Braconidae).</title>
        <authorList>
            <person name="Pinto B.J."/>
            <person name="Weis J.J."/>
            <person name="Gamble T."/>
            <person name="Ode P.J."/>
            <person name="Paul R."/>
            <person name="Zaspel J.M."/>
        </authorList>
    </citation>
    <scope>NUCLEOTIDE SEQUENCE [LARGE SCALE GENOMIC DNA]</scope>
    <source>
        <strain evidence="1">CgM1</strain>
    </source>
</reference>
<keyword evidence="2" id="KW-1185">Reference proteome</keyword>
<evidence type="ECO:0000313" key="1">
    <source>
        <dbReference type="EMBL" id="KAH0541060.1"/>
    </source>
</evidence>
<name>A0AAV7I3D6_COTGL</name>
<accession>A0AAV7I3D6</accession>
<dbReference type="AlphaFoldDB" id="A0AAV7I3D6"/>
<sequence>MYRKLQGVQRREWRVVESPRAIWSANKIEESTRLDEEAPTYQTEHLPSQKGDWDFTSSDNCNEIFGLIGMPQDFGLLRYIYIHYGYIYACERFLRICVSTKWDACWSTPSARCQVVCLSVGSRIAPHTNSSVVSHVEKRAQVDRKRSELTLPTKDSRLAEKCHQRLDFEEFTNF</sequence>
<organism evidence="1 2">
    <name type="scientific">Cotesia glomerata</name>
    <name type="common">Lepidopteran parasitic wasp</name>
    <name type="synonym">Apanteles glomeratus</name>
    <dbReference type="NCBI Taxonomy" id="32391"/>
    <lineage>
        <taxon>Eukaryota</taxon>
        <taxon>Metazoa</taxon>
        <taxon>Ecdysozoa</taxon>
        <taxon>Arthropoda</taxon>
        <taxon>Hexapoda</taxon>
        <taxon>Insecta</taxon>
        <taxon>Pterygota</taxon>
        <taxon>Neoptera</taxon>
        <taxon>Endopterygota</taxon>
        <taxon>Hymenoptera</taxon>
        <taxon>Apocrita</taxon>
        <taxon>Ichneumonoidea</taxon>
        <taxon>Braconidae</taxon>
        <taxon>Microgastrinae</taxon>
        <taxon>Cotesia</taxon>
    </lineage>
</organism>
<proteinExistence type="predicted"/>
<protein>
    <submittedName>
        <fullName evidence="1">Uncharacterized protein</fullName>
    </submittedName>
</protein>
<dbReference type="EMBL" id="JAHXZJ010002609">
    <property type="protein sequence ID" value="KAH0541060.1"/>
    <property type="molecule type" value="Genomic_DNA"/>
</dbReference>